<proteinExistence type="predicted"/>
<reference evidence="2 3" key="1">
    <citation type="journal article" date="2016" name="Sci. Rep.">
        <title>Metabolic traits of an uncultured archaeal lineage -MSBL1- from brine pools of the Red Sea.</title>
        <authorList>
            <person name="Mwirichia R."/>
            <person name="Alam I."/>
            <person name="Rashid M."/>
            <person name="Vinu M."/>
            <person name="Ba-Alawi W."/>
            <person name="Anthony Kamau A."/>
            <person name="Kamanda Ngugi D."/>
            <person name="Goker M."/>
            <person name="Klenk H.P."/>
            <person name="Bajic V."/>
            <person name="Stingl U."/>
        </authorList>
    </citation>
    <scope>NUCLEOTIDE SEQUENCE [LARGE SCALE GENOMIC DNA]</scope>
    <source>
        <strain evidence="2">SCGC-AAA259M10</strain>
    </source>
</reference>
<gene>
    <name evidence="2" type="ORF">AKJ40_03295</name>
</gene>
<protein>
    <recommendedName>
        <fullName evidence="1">DNA primase/polymerase bifunctional N-terminal domain-containing protein</fullName>
    </recommendedName>
</protein>
<accession>A0A133UYV9</accession>
<dbReference type="SUPFAM" id="SSF56747">
    <property type="entry name" value="Prim-pol domain"/>
    <property type="match status" value="1"/>
</dbReference>
<dbReference type="Proteomes" id="UP000070341">
    <property type="component" value="Unassembled WGS sequence"/>
</dbReference>
<comment type="caution">
    <text evidence="2">The sequence shown here is derived from an EMBL/GenBank/DDBJ whole genome shotgun (WGS) entry which is preliminary data.</text>
</comment>
<dbReference type="EMBL" id="LHXU01000054">
    <property type="protein sequence ID" value="KXA99369.1"/>
    <property type="molecule type" value="Genomic_DNA"/>
</dbReference>
<evidence type="ECO:0000259" key="1">
    <source>
        <dbReference type="Pfam" id="PF09250"/>
    </source>
</evidence>
<keyword evidence="3" id="KW-1185">Reference proteome</keyword>
<feature type="domain" description="DNA primase/polymerase bifunctional N-terminal" evidence="1">
    <location>
        <begin position="82"/>
        <end position="194"/>
    </location>
</feature>
<evidence type="ECO:0000313" key="3">
    <source>
        <dbReference type="Proteomes" id="UP000070341"/>
    </source>
</evidence>
<organism evidence="2 3">
    <name type="scientific">candidate division MSBL1 archaeon SCGC-AAA259M10</name>
    <dbReference type="NCBI Taxonomy" id="1698270"/>
    <lineage>
        <taxon>Archaea</taxon>
        <taxon>Methanobacteriati</taxon>
        <taxon>Methanobacteriota</taxon>
        <taxon>candidate division MSBL1</taxon>
    </lineage>
</organism>
<dbReference type="InterPro" id="IPR015330">
    <property type="entry name" value="DNA_primase/pol_bifunc_N"/>
</dbReference>
<sequence length="460" mass="52182">MEKTSKKHFDKWLDSMPEDLEPYLIPIKEGKNSDEGKAPDYLEIIKRALKEYGLGWEEYRKLKDKHEVVKIKHLAELAGEKDKAEVSLKVSSWRSPYAKLSVGEGRQRIEEGKNLALVMRGVIAVMDVDDAKRAKRILPEELMSTLTVETRTGKSHLYFRNGGVNNCDIRGVVELRAKWRYVLTPGSYVPPGNSEGDGLYKVSQRRELRTLTVDDLPAELKTRMKRIGQDVEKVPGDYSPAKLDEKVKAPCPFFESGEKDLSSLYLDFHNLAKSLIFSRLQVMLKDFLAIDIDGEGSTYQIHLINGKIVLVNEKDSLPLASIEVKTSRNSVKPVKGAYLALKRGIPSILAEINTEDVHVMNEKCADKIIDQAKDQLANLTKLKKENWKIPDRHTCRMCSNKSCPYNRNNRVQQVGQKLVEEKTEQLDKCPSSTVDNIVKAIEQILKDEGYKILELNVNDS</sequence>
<dbReference type="AlphaFoldDB" id="A0A133UYV9"/>
<evidence type="ECO:0000313" key="2">
    <source>
        <dbReference type="EMBL" id="KXA99369.1"/>
    </source>
</evidence>
<name>A0A133UYV9_9EURY</name>
<dbReference type="Pfam" id="PF09250">
    <property type="entry name" value="Prim-Pol"/>
    <property type="match status" value="1"/>
</dbReference>